<evidence type="ECO:0000256" key="1">
    <source>
        <dbReference type="ARBA" id="ARBA00010652"/>
    </source>
</evidence>
<feature type="compositionally biased region" description="Low complexity" evidence="2">
    <location>
        <begin position="430"/>
        <end position="440"/>
    </location>
</feature>
<reference evidence="5" key="1">
    <citation type="submission" date="2017-06" db="EMBL/GenBank/DDBJ databases">
        <authorList>
            <person name="Varghese N."/>
            <person name="Submissions S."/>
        </authorList>
    </citation>
    <scope>NUCLEOTIDE SEQUENCE [LARGE SCALE GENOMIC DNA]</scope>
    <source>
        <strain evidence="5">JCM 23211</strain>
    </source>
</reference>
<dbReference type="Pfam" id="PF00823">
    <property type="entry name" value="PPE"/>
    <property type="match status" value="1"/>
</dbReference>
<evidence type="ECO:0000259" key="3">
    <source>
        <dbReference type="Pfam" id="PF00823"/>
    </source>
</evidence>
<sequence>MSPEPAIVLADLPETMKQLETALPALVRDGFPLPLGLAVSLEGIVDGISKQAGYAVQYDGLGAASEDVFDAMTHADIYGKVSEFAPDTLVTMANNWRTLGANASRDAGDFATRIGGVIGQDWQGAAAEAAGNGVQQYAASAVSLMIASHTFSSTVSSAHGGLAETKSSVPPPQPISKSDRILDVFASVSNFVVPGSMKNSQFERDEAEEQARTIMKTLYQPAIRDASDRIPVLPQALDPLNGGGTAVGSAGPSVPYGSWPASNSTSGAAGGLSNGQAYAAGAGSSVPGSALPPSSAQETATQAAAWAPGEAGAGSSPSPLSGNTTGTSNAPGGGSVLAGPVDSRSGSGGLGGRASGGMGSGGMGSGGSGIGGRPGGGSGGVIAGAPRGGSPLGGSGLGGSGLGGSGLGGSGLGGSGGSAGGSGGAGGIAGSAAAPGRAGAPGMGAMAPGAGRGGADGDDIHKTPGYLVDAVNGDELIGTLPLVAPPVLGE</sequence>
<feature type="domain" description="PPE" evidence="3">
    <location>
        <begin position="86"/>
        <end position="176"/>
    </location>
</feature>
<feature type="compositionally biased region" description="Low complexity" evidence="2">
    <location>
        <begin position="280"/>
        <end position="322"/>
    </location>
</feature>
<evidence type="ECO:0000313" key="4">
    <source>
        <dbReference type="EMBL" id="SNT16987.1"/>
    </source>
</evidence>
<feature type="compositionally biased region" description="Gly residues" evidence="2">
    <location>
        <begin position="346"/>
        <end position="397"/>
    </location>
</feature>
<gene>
    <name evidence="4" type="ORF">SAMN05421642_110144</name>
</gene>
<protein>
    <recommendedName>
        <fullName evidence="3">PPE domain-containing protein</fullName>
    </recommendedName>
</protein>
<feature type="region of interest" description="Disordered" evidence="2">
    <location>
        <begin position="280"/>
        <end position="397"/>
    </location>
</feature>
<feature type="region of interest" description="Disordered" evidence="2">
    <location>
        <begin position="416"/>
        <end position="440"/>
    </location>
</feature>
<feature type="compositionally biased region" description="Gly residues" evidence="2">
    <location>
        <begin position="416"/>
        <end position="429"/>
    </location>
</feature>
<keyword evidence="5" id="KW-1185">Reference proteome</keyword>
<name>A0A239KF61_9NOCA</name>
<dbReference type="Gene3D" id="1.20.1260.20">
    <property type="entry name" value="PPE superfamily"/>
    <property type="match status" value="1"/>
</dbReference>
<dbReference type="InterPro" id="IPR000030">
    <property type="entry name" value="PPE_dom"/>
</dbReference>
<dbReference type="InterPro" id="IPR038332">
    <property type="entry name" value="PPE_sf"/>
</dbReference>
<organism evidence="4 5">
    <name type="scientific">Rhodococcoides kyotonense</name>
    <dbReference type="NCBI Taxonomy" id="398843"/>
    <lineage>
        <taxon>Bacteria</taxon>
        <taxon>Bacillati</taxon>
        <taxon>Actinomycetota</taxon>
        <taxon>Actinomycetes</taxon>
        <taxon>Mycobacteriales</taxon>
        <taxon>Nocardiaceae</taxon>
        <taxon>Rhodococcoides</taxon>
    </lineage>
</organism>
<dbReference type="AlphaFoldDB" id="A0A239KF61"/>
<dbReference type="EMBL" id="FZOW01000010">
    <property type="protein sequence ID" value="SNT16987.1"/>
    <property type="molecule type" value="Genomic_DNA"/>
</dbReference>
<evidence type="ECO:0000256" key="2">
    <source>
        <dbReference type="SAM" id="MobiDB-lite"/>
    </source>
</evidence>
<dbReference type="RefSeq" id="WP_141136502.1">
    <property type="nucleotide sequence ID" value="NZ_FZOW01000010.1"/>
</dbReference>
<proteinExistence type="inferred from homology"/>
<comment type="similarity">
    <text evidence="1">Belongs to the mycobacterial PPE family.</text>
</comment>
<accession>A0A239KF61</accession>
<dbReference type="OrthoDB" id="4760857at2"/>
<dbReference type="Proteomes" id="UP000198327">
    <property type="component" value="Unassembled WGS sequence"/>
</dbReference>
<evidence type="ECO:0000313" key="5">
    <source>
        <dbReference type="Proteomes" id="UP000198327"/>
    </source>
</evidence>
<dbReference type="SUPFAM" id="SSF140459">
    <property type="entry name" value="PE/PPE dimer-like"/>
    <property type="match status" value="1"/>
</dbReference>